<sequence length="126" mass="14813">MSEVETMHYRVLKKNHDKMIQALVKALDYQKANPSLINYSLSRTWFRPAPDNSEQEIWMFMDESSNHEKYAETMKTAESDLTAGDFRQQFIDMVIPDKPFSGEEVGLKHVVWQEIPELHVELHEND</sequence>
<proteinExistence type="predicted"/>
<dbReference type="STRING" id="1631871.FOL01_1897"/>
<protein>
    <submittedName>
        <fullName evidence="1">Uncharacterized protein</fullName>
    </submittedName>
</protein>
<dbReference type="OrthoDB" id="9856755at2"/>
<name>A0A1L6RE08_9LACO</name>
<evidence type="ECO:0000313" key="2">
    <source>
        <dbReference type="Proteomes" id="UP000185473"/>
    </source>
</evidence>
<organism evidence="1 2">
    <name type="scientific">Weissella jogaejeotgali</name>
    <dbReference type="NCBI Taxonomy" id="1631871"/>
    <lineage>
        <taxon>Bacteria</taxon>
        <taxon>Bacillati</taxon>
        <taxon>Bacillota</taxon>
        <taxon>Bacilli</taxon>
        <taxon>Lactobacillales</taxon>
        <taxon>Lactobacillaceae</taxon>
        <taxon>Weissella</taxon>
    </lineage>
</organism>
<dbReference type="RefSeq" id="WP_075270482.1">
    <property type="nucleotide sequence ID" value="NZ_CP014332.1"/>
</dbReference>
<keyword evidence="2" id="KW-1185">Reference proteome</keyword>
<dbReference type="AlphaFoldDB" id="A0A1L6RE08"/>
<evidence type="ECO:0000313" key="1">
    <source>
        <dbReference type="EMBL" id="APS42756.1"/>
    </source>
</evidence>
<dbReference type="EMBL" id="CP014332">
    <property type="protein sequence ID" value="APS42756.1"/>
    <property type="molecule type" value="Genomic_DNA"/>
</dbReference>
<accession>A0A1L6RE08</accession>
<dbReference type="KEGG" id="wjo:FOL01_1897"/>
<dbReference type="Proteomes" id="UP000185473">
    <property type="component" value="Chromosome"/>
</dbReference>
<reference evidence="1 2" key="1">
    <citation type="submission" date="2016-02" db="EMBL/GenBank/DDBJ databases">
        <title>Complete Genome Sequence of Weissella jogaejeotgali FOL01.</title>
        <authorList>
            <person name="Lee J.-H."/>
            <person name="Ku H.-J."/>
        </authorList>
    </citation>
    <scope>NUCLEOTIDE SEQUENCE [LARGE SCALE GENOMIC DNA]</scope>
    <source>
        <strain evidence="1 2">FOL01</strain>
    </source>
</reference>
<gene>
    <name evidence="1" type="ORF">FOL01_1897</name>
</gene>